<feature type="domain" description="Coiled-coil" evidence="5">
    <location>
        <begin position="101"/>
        <end position="182"/>
    </location>
</feature>
<comment type="subcellular location">
    <subcellularLocation>
        <location evidence="1">Midbody</location>
    </subcellularLocation>
</comment>
<evidence type="ECO:0000259" key="5">
    <source>
        <dbReference type="Pfam" id="PF06244"/>
    </source>
</evidence>
<dbReference type="PANTHER" id="PTHR21680">
    <property type="entry name" value="COILED-COIL DOMAIN-CONTAINING PROTEIN 124"/>
    <property type="match status" value="1"/>
</dbReference>
<dbReference type="PANTHER" id="PTHR21680:SF0">
    <property type="entry name" value="COILED-COIL DOMAIN-CONTAINING PROTEIN 124"/>
    <property type="match status" value="1"/>
</dbReference>
<dbReference type="AlphaFoldDB" id="A0A7R9K6N3"/>
<dbReference type="InterPro" id="IPR054414">
    <property type="entry name" value="Ccdc124/Oxs1_C"/>
</dbReference>
<reference evidence="6" key="1">
    <citation type="submission" date="2020-11" db="EMBL/GenBank/DDBJ databases">
        <authorList>
            <person name="Tran Van P."/>
        </authorList>
    </citation>
    <scope>NUCLEOTIDE SEQUENCE</scope>
</reference>
<dbReference type="GO" id="GO:0030496">
    <property type="term" value="C:midbody"/>
    <property type="evidence" value="ECO:0007669"/>
    <property type="project" value="UniProtKB-SubCell"/>
</dbReference>
<feature type="region of interest" description="Disordered" evidence="4">
    <location>
        <begin position="30"/>
        <end position="62"/>
    </location>
</feature>
<dbReference type="Pfam" id="PF06244">
    <property type="entry name" value="Ccdc124"/>
    <property type="match status" value="1"/>
</dbReference>
<evidence type="ECO:0000256" key="1">
    <source>
        <dbReference type="ARBA" id="ARBA00004214"/>
    </source>
</evidence>
<dbReference type="GO" id="GO:0003713">
    <property type="term" value="F:transcription coactivator activity"/>
    <property type="evidence" value="ECO:0007669"/>
    <property type="project" value="TreeGrafter"/>
</dbReference>
<evidence type="ECO:0000313" key="6">
    <source>
        <dbReference type="EMBL" id="CAD7606724.1"/>
    </source>
</evidence>
<dbReference type="GO" id="GO:0005634">
    <property type="term" value="C:nucleus"/>
    <property type="evidence" value="ECO:0007669"/>
    <property type="project" value="TreeGrafter"/>
</dbReference>
<sequence>MCSEEWIGTGFQVKRGDYIPMPKKFVGENSKAAAAKARKSAAKDQQDTKRQQQIEDELWKDDDKQILKKQQKKVENEKRQLASVCKVKEPVTHIEKPLEENINRIQVEGDEARSVEEAIAVLSVKDPDVDRHPEKRLKAAYTAFEEVNMPRIKSENPTLRLSQLKQILRKDWMKSPENPLNQRFSS</sequence>
<dbReference type="InterPro" id="IPR010422">
    <property type="entry name" value="Ccdc124/Oxs1"/>
</dbReference>
<dbReference type="GO" id="GO:0006366">
    <property type="term" value="P:transcription by RNA polymerase II"/>
    <property type="evidence" value="ECO:0007669"/>
    <property type="project" value="TreeGrafter"/>
</dbReference>
<gene>
    <name evidence="6" type="ORF">TGEB3V08_LOCUS9967</name>
</gene>
<name>A0A7R9K6N3_TIMGE</name>
<comment type="similarity">
    <text evidence="2">Belongs to the CCDC124 family.</text>
</comment>
<evidence type="ECO:0000256" key="4">
    <source>
        <dbReference type="SAM" id="MobiDB-lite"/>
    </source>
</evidence>
<accession>A0A7R9K6N3</accession>
<feature type="compositionally biased region" description="Basic and acidic residues" evidence="4">
    <location>
        <begin position="41"/>
        <end position="53"/>
    </location>
</feature>
<evidence type="ECO:0000256" key="3">
    <source>
        <dbReference type="ARBA" id="ARBA00023054"/>
    </source>
</evidence>
<evidence type="ECO:0000256" key="2">
    <source>
        <dbReference type="ARBA" id="ARBA00008296"/>
    </source>
</evidence>
<proteinExistence type="inferred from homology"/>
<keyword evidence="3" id="KW-0175">Coiled coil</keyword>
<dbReference type="EMBL" id="OE845113">
    <property type="protein sequence ID" value="CAD7606724.1"/>
    <property type="molecule type" value="Genomic_DNA"/>
</dbReference>
<protein>
    <recommendedName>
        <fullName evidence="5">Coiled-coil domain-containing protein</fullName>
    </recommendedName>
</protein>
<organism evidence="6">
    <name type="scientific">Timema genevievae</name>
    <name type="common">Walking stick</name>
    <dbReference type="NCBI Taxonomy" id="629358"/>
    <lineage>
        <taxon>Eukaryota</taxon>
        <taxon>Metazoa</taxon>
        <taxon>Ecdysozoa</taxon>
        <taxon>Arthropoda</taxon>
        <taxon>Hexapoda</taxon>
        <taxon>Insecta</taxon>
        <taxon>Pterygota</taxon>
        <taxon>Neoptera</taxon>
        <taxon>Polyneoptera</taxon>
        <taxon>Phasmatodea</taxon>
        <taxon>Timematodea</taxon>
        <taxon>Timematoidea</taxon>
        <taxon>Timematidae</taxon>
        <taxon>Timema</taxon>
    </lineage>
</organism>